<reference evidence="2 3" key="1">
    <citation type="submission" date="2019-08" db="EMBL/GenBank/DDBJ databases">
        <authorList>
            <person name="Alioto T."/>
            <person name="Alioto T."/>
            <person name="Gomez Garrido J."/>
        </authorList>
    </citation>
    <scope>NUCLEOTIDE SEQUENCE [LARGE SCALE GENOMIC DNA]</scope>
</reference>
<feature type="compositionally biased region" description="Polar residues" evidence="1">
    <location>
        <begin position="369"/>
        <end position="385"/>
    </location>
</feature>
<accession>A0A5E4N0B7</accession>
<proteinExistence type="predicted"/>
<feature type="region of interest" description="Disordered" evidence="1">
    <location>
        <begin position="250"/>
        <end position="273"/>
    </location>
</feature>
<feature type="compositionally biased region" description="Basic and acidic residues" evidence="1">
    <location>
        <begin position="129"/>
        <end position="147"/>
    </location>
</feature>
<dbReference type="Proteomes" id="UP000325440">
    <property type="component" value="Unassembled WGS sequence"/>
</dbReference>
<feature type="compositionally biased region" description="Basic and acidic residues" evidence="1">
    <location>
        <begin position="528"/>
        <end position="542"/>
    </location>
</feature>
<feature type="region of interest" description="Disordered" evidence="1">
    <location>
        <begin position="358"/>
        <end position="387"/>
    </location>
</feature>
<protein>
    <submittedName>
        <fullName evidence="2">Uncharacterized protein</fullName>
    </submittedName>
</protein>
<organism evidence="2 3">
    <name type="scientific">Cinara cedri</name>
    <dbReference type="NCBI Taxonomy" id="506608"/>
    <lineage>
        <taxon>Eukaryota</taxon>
        <taxon>Metazoa</taxon>
        <taxon>Ecdysozoa</taxon>
        <taxon>Arthropoda</taxon>
        <taxon>Hexapoda</taxon>
        <taxon>Insecta</taxon>
        <taxon>Pterygota</taxon>
        <taxon>Neoptera</taxon>
        <taxon>Paraneoptera</taxon>
        <taxon>Hemiptera</taxon>
        <taxon>Sternorrhyncha</taxon>
        <taxon>Aphidomorpha</taxon>
        <taxon>Aphidoidea</taxon>
        <taxon>Aphididae</taxon>
        <taxon>Lachninae</taxon>
        <taxon>Cinara</taxon>
    </lineage>
</organism>
<evidence type="ECO:0000256" key="1">
    <source>
        <dbReference type="SAM" id="MobiDB-lite"/>
    </source>
</evidence>
<feature type="region of interest" description="Disordered" evidence="1">
    <location>
        <begin position="518"/>
        <end position="542"/>
    </location>
</feature>
<dbReference type="EMBL" id="CABPRJ010001444">
    <property type="protein sequence ID" value="VVC37265.1"/>
    <property type="molecule type" value="Genomic_DNA"/>
</dbReference>
<feature type="compositionally biased region" description="Low complexity" evidence="1">
    <location>
        <begin position="1"/>
        <end position="11"/>
    </location>
</feature>
<name>A0A5E4N0B7_9HEMI</name>
<gene>
    <name evidence="2" type="ORF">CINCED_3A008166</name>
</gene>
<sequence length="710" mass="79811">MGCNSSKSASKAVHKKKLLPIMSFPPSKNANQYPKSQVPATKGLASSFGFKKPSQTNKIRPISAPLNPTTKPIEKPDTSGSKMLPKPTLTPMEKCPKSIPKSNTPSPNRFGFCKPPSKLVQPTMRSTAKKVEVERRSQSEPQKRESAKYVSSGSKIAVSRVTSSHLPRPQIPVRYQISKSPDKNFKTATNMRLKSEAIKQMQQGVTIRKLSDSVEFTEVIAINRPSRFTINSNAKGPLIRERANKYLRQVSSSSKHLTSSDDDSDMSSYEEKHDKEEFIKENTCIFDKKDTTCSDEEYGPGEALAVEEFTEMKDKINVIDNKFANVDMSVSLRDVLLNIEDTTFATLAAMSSTIRIEDETSPDDECLSPTESESVEFPQSKTESINNEKRDTVSPILKCNMSKSGSFSSDTRDFFDDEIADQPALMFSGPPSESCNIEDIDDAIFRLANQSNSNKKTISLRRSISADGSLSESLNSDDLMLDVDYDATDDKMIDPDNNDLLQTLERSKQNTFKEWKALTSPRNSNSSLKDEVVPVKDETDSKDSNGDVIMSFDRFREVTDDIASIKNMLFELNRALIEDKQDMTYPEEQEVHCCYEDQILDLKQQIAYMAQQMEQKDRTIQMLNEQIAQRPRPLTMEIETRNAATQTDRCRSTTVPTLCTFDREGQANGRPVIRCSDMMERSKSVSGNRIRIGMLKHKFLMDAGRTLPNV</sequence>
<evidence type="ECO:0000313" key="3">
    <source>
        <dbReference type="Proteomes" id="UP000325440"/>
    </source>
</evidence>
<feature type="compositionally biased region" description="Polar residues" evidence="1">
    <location>
        <begin position="26"/>
        <end position="39"/>
    </location>
</feature>
<dbReference type="OrthoDB" id="10046062at2759"/>
<keyword evidence="3" id="KW-1185">Reference proteome</keyword>
<evidence type="ECO:0000313" key="2">
    <source>
        <dbReference type="EMBL" id="VVC37265.1"/>
    </source>
</evidence>
<dbReference type="AlphaFoldDB" id="A0A5E4N0B7"/>
<feature type="region of interest" description="Disordered" evidence="1">
    <location>
        <begin position="1"/>
        <end position="151"/>
    </location>
</feature>